<gene>
    <name evidence="2" type="ORF">FCALED_LOCUS15094</name>
</gene>
<dbReference type="Proteomes" id="UP000789570">
    <property type="component" value="Unassembled WGS sequence"/>
</dbReference>
<reference evidence="2" key="1">
    <citation type="submission" date="2021-06" db="EMBL/GenBank/DDBJ databases">
        <authorList>
            <person name="Kallberg Y."/>
            <person name="Tangrot J."/>
            <person name="Rosling A."/>
        </authorList>
    </citation>
    <scope>NUCLEOTIDE SEQUENCE</scope>
    <source>
        <strain evidence="2">UK204</strain>
    </source>
</reference>
<proteinExistence type="predicted"/>
<feature type="non-terminal residue" evidence="2">
    <location>
        <position position="90"/>
    </location>
</feature>
<keyword evidence="1" id="KW-1133">Transmembrane helix</keyword>
<dbReference type="EMBL" id="CAJVPQ010012688">
    <property type="protein sequence ID" value="CAG8732736.1"/>
    <property type="molecule type" value="Genomic_DNA"/>
</dbReference>
<comment type="caution">
    <text evidence="2">The sequence shown here is derived from an EMBL/GenBank/DDBJ whole genome shotgun (WGS) entry which is preliminary data.</text>
</comment>
<keyword evidence="1" id="KW-0472">Membrane</keyword>
<feature type="transmembrane region" description="Helical" evidence="1">
    <location>
        <begin position="14"/>
        <end position="36"/>
    </location>
</feature>
<evidence type="ECO:0000313" key="2">
    <source>
        <dbReference type="EMBL" id="CAG8732736.1"/>
    </source>
</evidence>
<feature type="non-terminal residue" evidence="2">
    <location>
        <position position="1"/>
    </location>
</feature>
<sequence>ILIVAIEEATLVSFIYIVILIIIVEGVMTAITDLIVTPAADLISDAEDQILKSMISEYQVPQGIIEEDQIFKDVTSEDQQTRRRLLERFE</sequence>
<keyword evidence="3" id="KW-1185">Reference proteome</keyword>
<accession>A0A9N9IEU8</accession>
<dbReference type="AlphaFoldDB" id="A0A9N9IEU8"/>
<protein>
    <submittedName>
        <fullName evidence="2">10899_t:CDS:1</fullName>
    </submittedName>
</protein>
<organism evidence="2 3">
    <name type="scientific">Funneliformis caledonium</name>
    <dbReference type="NCBI Taxonomy" id="1117310"/>
    <lineage>
        <taxon>Eukaryota</taxon>
        <taxon>Fungi</taxon>
        <taxon>Fungi incertae sedis</taxon>
        <taxon>Mucoromycota</taxon>
        <taxon>Glomeromycotina</taxon>
        <taxon>Glomeromycetes</taxon>
        <taxon>Glomerales</taxon>
        <taxon>Glomeraceae</taxon>
        <taxon>Funneliformis</taxon>
    </lineage>
</organism>
<evidence type="ECO:0000256" key="1">
    <source>
        <dbReference type="SAM" id="Phobius"/>
    </source>
</evidence>
<evidence type="ECO:0000313" key="3">
    <source>
        <dbReference type="Proteomes" id="UP000789570"/>
    </source>
</evidence>
<name>A0A9N9IEU8_9GLOM</name>
<keyword evidence="1" id="KW-0812">Transmembrane</keyword>